<reference evidence="2 3" key="1">
    <citation type="submission" date="2019-04" db="EMBL/GenBank/DDBJ databases">
        <title>Flavobacterium sp. strain DS2-A Genome sequencing and assembly.</title>
        <authorList>
            <person name="Kim I."/>
        </authorList>
    </citation>
    <scope>NUCLEOTIDE SEQUENCE [LARGE SCALE GENOMIC DNA]</scope>
    <source>
        <strain evidence="2 3">DS2-A</strain>
    </source>
</reference>
<evidence type="ECO:0000313" key="3">
    <source>
        <dbReference type="Proteomes" id="UP000297407"/>
    </source>
</evidence>
<dbReference type="SUPFAM" id="SSF109854">
    <property type="entry name" value="DinB/YfiT-like putative metalloenzymes"/>
    <property type="match status" value="1"/>
</dbReference>
<dbReference type="EMBL" id="SRLH01000002">
    <property type="protein sequence ID" value="TGD59098.1"/>
    <property type="molecule type" value="Genomic_DNA"/>
</dbReference>
<dbReference type="Pfam" id="PF12867">
    <property type="entry name" value="DinB_2"/>
    <property type="match status" value="1"/>
</dbReference>
<dbReference type="Gene3D" id="1.20.120.450">
    <property type="entry name" value="dinb family like domain"/>
    <property type="match status" value="1"/>
</dbReference>
<proteinExistence type="predicted"/>
<dbReference type="AlphaFoldDB" id="A0A4Z0LBA3"/>
<name>A0A4Z0LBA3_9FLAO</name>
<evidence type="ECO:0000313" key="2">
    <source>
        <dbReference type="EMBL" id="TGD59098.1"/>
    </source>
</evidence>
<dbReference type="InterPro" id="IPR024775">
    <property type="entry name" value="DinB-like"/>
</dbReference>
<sequence length="187" mass="22088">MTTLRTIPKPKKGEYPPYSRIYMELLQDDGLVLQHMKDNFIKIKKFIYGLPEEMLYHRYAEGKWSIKEILVHIIDDERIFAYRALRYARFDKTELNGFEQDDYAFYSDADQRSLENIFEEYEAVRNATIAMFNGFPEEAFMRDGTSVGNINNRTVRALAYHIAGHELRHIKIIKERYLNMATDTGVI</sequence>
<comment type="caution">
    <text evidence="2">The sequence shown here is derived from an EMBL/GenBank/DDBJ whole genome shotgun (WGS) entry which is preliminary data.</text>
</comment>
<accession>A0A4Z0LBA3</accession>
<protein>
    <submittedName>
        <fullName evidence="2">DinB family protein</fullName>
    </submittedName>
</protein>
<dbReference type="Proteomes" id="UP000297407">
    <property type="component" value="Unassembled WGS sequence"/>
</dbReference>
<dbReference type="OrthoDB" id="9793216at2"/>
<gene>
    <name evidence="2" type="ORF">E4635_04400</name>
</gene>
<evidence type="ECO:0000259" key="1">
    <source>
        <dbReference type="Pfam" id="PF12867"/>
    </source>
</evidence>
<keyword evidence="3" id="KW-1185">Reference proteome</keyword>
<feature type="domain" description="DinB-like" evidence="1">
    <location>
        <begin position="48"/>
        <end position="173"/>
    </location>
</feature>
<dbReference type="InterPro" id="IPR034660">
    <property type="entry name" value="DinB/YfiT-like"/>
</dbReference>
<organism evidence="2 3">
    <name type="scientific">Flavobacterium humi</name>
    <dbReference type="NCBI Taxonomy" id="2562683"/>
    <lineage>
        <taxon>Bacteria</taxon>
        <taxon>Pseudomonadati</taxon>
        <taxon>Bacteroidota</taxon>
        <taxon>Flavobacteriia</taxon>
        <taxon>Flavobacteriales</taxon>
        <taxon>Flavobacteriaceae</taxon>
        <taxon>Flavobacterium</taxon>
    </lineage>
</organism>
<dbReference type="RefSeq" id="WP_135525408.1">
    <property type="nucleotide sequence ID" value="NZ_SRLH01000002.1"/>
</dbReference>